<keyword evidence="3" id="KW-0201">Cytochrome c-type biogenesis</keyword>
<feature type="transmembrane region" description="Helical" evidence="6">
    <location>
        <begin position="377"/>
        <end position="399"/>
    </location>
</feature>
<organism evidence="8 9">
    <name type="scientific">Desulfoscipio gibsoniae DSM 7213</name>
    <dbReference type="NCBI Taxonomy" id="767817"/>
    <lineage>
        <taxon>Bacteria</taxon>
        <taxon>Bacillati</taxon>
        <taxon>Bacillota</taxon>
        <taxon>Clostridia</taxon>
        <taxon>Eubacteriales</taxon>
        <taxon>Desulfallaceae</taxon>
        <taxon>Desulfoscipio</taxon>
    </lineage>
</organism>
<feature type="transmembrane region" description="Helical" evidence="6">
    <location>
        <begin position="171"/>
        <end position="190"/>
    </location>
</feature>
<dbReference type="OrthoDB" id="9770923at2"/>
<dbReference type="Proteomes" id="UP000013520">
    <property type="component" value="Chromosome"/>
</dbReference>
<dbReference type="InterPro" id="IPR007816">
    <property type="entry name" value="ResB-like_domain"/>
</dbReference>
<keyword evidence="2 6" id="KW-0812">Transmembrane</keyword>
<dbReference type="GO" id="GO:0016020">
    <property type="term" value="C:membrane"/>
    <property type="evidence" value="ECO:0007669"/>
    <property type="project" value="UniProtKB-SubCell"/>
</dbReference>
<dbReference type="HOGENOM" id="CLU_034630_1_0_9"/>
<keyword evidence="4 6" id="KW-1133">Transmembrane helix</keyword>
<dbReference type="STRING" id="767817.Desgi_2943"/>
<proteinExistence type="predicted"/>
<dbReference type="eggNOG" id="COG1333">
    <property type="taxonomic scope" value="Bacteria"/>
</dbReference>
<reference evidence="8 9" key="1">
    <citation type="submission" date="2012-01" db="EMBL/GenBank/DDBJ databases">
        <title>Complete sequence of Desulfotomaculum gibsoniae DSM 7213.</title>
        <authorList>
            <consortium name="US DOE Joint Genome Institute"/>
            <person name="Lucas S."/>
            <person name="Han J."/>
            <person name="Lapidus A."/>
            <person name="Cheng J.-F."/>
            <person name="Goodwin L."/>
            <person name="Pitluck S."/>
            <person name="Peters L."/>
            <person name="Ovchinnikova G."/>
            <person name="Teshima H."/>
            <person name="Detter J.C."/>
            <person name="Han C."/>
            <person name="Tapia R."/>
            <person name="Land M."/>
            <person name="Hauser L."/>
            <person name="Kyrpides N."/>
            <person name="Ivanova N."/>
            <person name="Pagani I."/>
            <person name="Parshina S."/>
            <person name="Plugge C."/>
            <person name="Muyzer G."/>
            <person name="Kuever J."/>
            <person name="Ivanova A."/>
            <person name="Nazina T."/>
            <person name="Klenk H.-P."/>
            <person name="Brambilla E."/>
            <person name="Spring S."/>
            <person name="Stams A.F."/>
            <person name="Woyke T."/>
        </authorList>
    </citation>
    <scope>NUCLEOTIDE SEQUENCE [LARGE SCALE GENOMIC DNA]</scope>
    <source>
        <strain evidence="8 9">DSM 7213</strain>
    </source>
</reference>
<evidence type="ECO:0000259" key="7">
    <source>
        <dbReference type="Pfam" id="PF05140"/>
    </source>
</evidence>
<gene>
    <name evidence="8" type="ORF">Desgi_2943</name>
</gene>
<evidence type="ECO:0000256" key="5">
    <source>
        <dbReference type="ARBA" id="ARBA00023136"/>
    </source>
</evidence>
<evidence type="ECO:0000256" key="1">
    <source>
        <dbReference type="ARBA" id="ARBA00004141"/>
    </source>
</evidence>
<accession>R4KL82</accession>
<feature type="transmembrane region" description="Helical" evidence="6">
    <location>
        <begin position="72"/>
        <end position="94"/>
    </location>
</feature>
<comment type="subcellular location">
    <subcellularLocation>
        <location evidence="1">Membrane</location>
        <topology evidence="1">Multi-pass membrane protein</topology>
    </subcellularLocation>
</comment>
<feature type="transmembrane region" description="Helical" evidence="6">
    <location>
        <begin position="46"/>
        <end position="65"/>
    </location>
</feature>
<sequence>MMGLIKNTGKNLLRYWASMRLGIILLTAITIVSILGSFIPQREDPGVYYAIYGGIMAPLIIKLGFTNVFYSCWYIILAISIGLNLCLCAGQKLFKSIHRISNPGWKKDIHEFKNINLYQAIEVRGGNVNAVAGELKRVFKCSNYRVFAKLDSNATALTACSGTFGCLGSPLLHLALVVIIAGSFLSGVYGKSTSCQVPVSGMAELTQEGYPFNLKVDDFQVNYYPDGSPSQYQSNLSAVVMGKTEVQKTISVNNPLSYKGVKVYQASYGWLIKGSLEKGAIKHNFTVENGGLIQLPQIKELALQVRFYPDYYLDKTGHPASRSEKPLNPKLIYVLYQNSTLIEMGVAGLGETIQLGDLTLYFDRYDLYTGLIVKKDLGFLVVLAGFIILMSGLGLHFYVKPRYVWALITPNEDGVTIHLAGQGQNNHDHDLKDNLEAYMSNMVGVDKKSVLKKGCMV</sequence>
<evidence type="ECO:0000256" key="4">
    <source>
        <dbReference type="ARBA" id="ARBA00022989"/>
    </source>
</evidence>
<dbReference type="PANTHER" id="PTHR31566:SF0">
    <property type="entry name" value="CYTOCHROME C BIOGENESIS PROTEIN CCS1, CHLOROPLASTIC"/>
    <property type="match status" value="1"/>
</dbReference>
<dbReference type="EMBL" id="CP003273">
    <property type="protein sequence ID" value="AGL02332.1"/>
    <property type="molecule type" value="Genomic_DNA"/>
</dbReference>
<evidence type="ECO:0000313" key="9">
    <source>
        <dbReference type="Proteomes" id="UP000013520"/>
    </source>
</evidence>
<evidence type="ECO:0000256" key="3">
    <source>
        <dbReference type="ARBA" id="ARBA00022748"/>
    </source>
</evidence>
<evidence type="ECO:0000313" key="8">
    <source>
        <dbReference type="EMBL" id="AGL02332.1"/>
    </source>
</evidence>
<evidence type="ECO:0000256" key="2">
    <source>
        <dbReference type="ARBA" id="ARBA00022692"/>
    </source>
</evidence>
<feature type="transmembrane region" description="Helical" evidence="6">
    <location>
        <begin position="21"/>
        <end position="40"/>
    </location>
</feature>
<name>R4KL82_9FIRM</name>
<protein>
    <submittedName>
        <fullName evidence="8">ResB protein required for cytochrome c biosynthesis</fullName>
    </submittedName>
</protein>
<dbReference type="GO" id="GO:0017004">
    <property type="term" value="P:cytochrome complex assembly"/>
    <property type="evidence" value="ECO:0007669"/>
    <property type="project" value="UniProtKB-KW"/>
</dbReference>
<dbReference type="KEGG" id="dgi:Desgi_2943"/>
<dbReference type="RefSeq" id="WP_006520808.1">
    <property type="nucleotide sequence ID" value="NC_021184.1"/>
</dbReference>
<evidence type="ECO:0000256" key="6">
    <source>
        <dbReference type="SAM" id="Phobius"/>
    </source>
</evidence>
<dbReference type="Pfam" id="PF05140">
    <property type="entry name" value="ResB"/>
    <property type="match status" value="1"/>
</dbReference>
<keyword evidence="9" id="KW-1185">Reference proteome</keyword>
<dbReference type="AlphaFoldDB" id="R4KL82"/>
<feature type="domain" description="ResB-like" evidence="7">
    <location>
        <begin position="19"/>
        <end position="427"/>
    </location>
</feature>
<dbReference type="PANTHER" id="PTHR31566">
    <property type="entry name" value="CYTOCHROME C BIOGENESIS PROTEIN CCS1, CHLOROPLASTIC"/>
    <property type="match status" value="1"/>
</dbReference>
<dbReference type="InterPro" id="IPR023494">
    <property type="entry name" value="Cyt_c_bgen_Ccs1/CcsB/ResB"/>
</dbReference>
<keyword evidence="5 6" id="KW-0472">Membrane</keyword>